<dbReference type="SFLD" id="SFLDG01129">
    <property type="entry name" value="C1.5:_HAD__Beta-PGM__Phosphata"/>
    <property type="match status" value="1"/>
</dbReference>
<dbReference type="InterPro" id="IPR041492">
    <property type="entry name" value="HAD_2"/>
</dbReference>
<reference evidence="1" key="1">
    <citation type="journal article" date="2014" name="Int. J. Syst. Evol. Microbiol.">
        <title>Complete genome sequence of Corynebacterium casei LMG S-19264T (=DSM 44701T), isolated from a smear-ripened cheese.</title>
        <authorList>
            <consortium name="US DOE Joint Genome Institute (JGI-PGF)"/>
            <person name="Walter F."/>
            <person name="Albersmeier A."/>
            <person name="Kalinowski J."/>
            <person name="Ruckert C."/>
        </authorList>
    </citation>
    <scope>NUCLEOTIDE SEQUENCE</scope>
    <source>
        <strain evidence="1">CGMCC 1.15290</strain>
    </source>
</reference>
<dbReference type="SFLD" id="SFLDS00003">
    <property type="entry name" value="Haloacid_Dehalogenase"/>
    <property type="match status" value="1"/>
</dbReference>
<dbReference type="Proteomes" id="UP000627292">
    <property type="component" value="Unassembled WGS sequence"/>
</dbReference>
<reference evidence="1" key="2">
    <citation type="submission" date="2020-09" db="EMBL/GenBank/DDBJ databases">
        <authorList>
            <person name="Sun Q."/>
            <person name="Zhou Y."/>
        </authorList>
    </citation>
    <scope>NUCLEOTIDE SEQUENCE</scope>
    <source>
        <strain evidence="1">CGMCC 1.15290</strain>
    </source>
</reference>
<dbReference type="AlphaFoldDB" id="A0A917J320"/>
<dbReference type="GO" id="GO:0050308">
    <property type="term" value="F:sugar-phosphatase activity"/>
    <property type="evidence" value="ECO:0007669"/>
    <property type="project" value="TreeGrafter"/>
</dbReference>
<dbReference type="InterPro" id="IPR023214">
    <property type="entry name" value="HAD_sf"/>
</dbReference>
<dbReference type="Gene3D" id="3.40.50.1000">
    <property type="entry name" value="HAD superfamily/HAD-like"/>
    <property type="match status" value="1"/>
</dbReference>
<dbReference type="PANTHER" id="PTHR43481">
    <property type="entry name" value="FRUCTOSE-1-PHOSPHATE PHOSPHATASE"/>
    <property type="match status" value="1"/>
</dbReference>
<evidence type="ECO:0000313" key="2">
    <source>
        <dbReference type="Proteomes" id="UP000627292"/>
    </source>
</evidence>
<dbReference type="Pfam" id="PF13419">
    <property type="entry name" value="HAD_2"/>
    <property type="match status" value="1"/>
</dbReference>
<name>A0A917J320_9BACT</name>
<protein>
    <submittedName>
        <fullName evidence="1">Phosphatase</fullName>
    </submittedName>
</protein>
<dbReference type="RefSeq" id="WP_188958232.1">
    <property type="nucleotide sequence ID" value="NZ_BMIB01000006.1"/>
</dbReference>
<gene>
    <name evidence="1" type="ORF">GCM10011379_52610</name>
</gene>
<dbReference type="InterPro" id="IPR036412">
    <property type="entry name" value="HAD-like_sf"/>
</dbReference>
<accession>A0A917J320</accession>
<dbReference type="InterPro" id="IPR051806">
    <property type="entry name" value="HAD-like_SPP"/>
</dbReference>
<keyword evidence="2" id="KW-1185">Reference proteome</keyword>
<dbReference type="InterPro" id="IPR006439">
    <property type="entry name" value="HAD-SF_hydro_IA"/>
</dbReference>
<dbReference type="NCBIfam" id="TIGR01509">
    <property type="entry name" value="HAD-SF-IA-v3"/>
    <property type="match status" value="1"/>
</dbReference>
<sequence>MNNPGTIDQKLDTLTRLTEGYDAFLYDCDGTLADNMQAHKDSYVKVAASYGLEMDPAIIDEFAGLPTVLVVQEINKRYGTNFEPQEFATTKSGVFFEDYIEKTLPIDFVVAHLKAHHGRVKIAVVSGGSRRTVTKTLTVLGIVDLIEVMVCAGETPNGKPFPDPFLRAAELLGVAPERCFVFEDGEPGVAAATAAGMQSVRVDKIV</sequence>
<dbReference type="Gene3D" id="1.10.150.240">
    <property type="entry name" value="Putative phosphatase, domain 2"/>
    <property type="match status" value="1"/>
</dbReference>
<comment type="caution">
    <text evidence="1">The sequence shown here is derived from an EMBL/GenBank/DDBJ whole genome shotgun (WGS) entry which is preliminary data.</text>
</comment>
<dbReference type="PANTHER" id="PTHR43481:SF4">
    <property type="entry name" value="GLYCEROL-1-PHOSPHATE PHOSPHOHYDROLASE 1-RELATED"/>
    <property type="match status" value="1"/>
</dbReference>
<dbReference type="EMBL" id="BMIB01000006">
    <property type="protein sequence ID" value="GGH80960.1"/>
    <property type="molecule type" value="Genomic_DNA"/>
</dbReference>
<dbReference type="SUPFAM" id="SSF56784">
    <property type="entry name" value="HAD-like"/>
    <property type="match status" value="1"/>
</dbReference>
<dbReference type="InterPro" id="IPR023198">
    <property type="entry name" value="PGP-like_dom2"/>
</dbReference>
<evidence type="ECO:0000313" key="1">
    <source>
        <dbReference type="EMBL" id="GGH80960.1"/>
    </source>
</evidence>
<organism evidence="1 2">
    <name type="scientific">Filimonas zeae</name>
    <dbReference type="NCBI Taxonomy" id="1737353"/>
    <lineage>
        <taxon>Bacteria</taxon>
        <taxon>Pseudomonadati</taxon>
        <taxon>Bacteroidota</taxon>
        <taxon>Chitinophagia</taxon>
        <taxon>Chitinophagales</taxon>
        <taxon>Chitinophagaceae</taxon>
        <taxon>Filimonas</taxon>
    </lineage>
</organism>
<proteinExistence type="predicted"/>